<evidence type="ECO:0000256" key="7">
    <source>
        <dbReference type="ARBA" id="ARBA00023284"/>
    </source>
</evidence>
<comment type="subcellular location">
    <subcellularLocation>
        <location evidence="1">Cell membrane</location>
        <topology evidence="1">Multi-pass membrane protein</topology>
    </subcellularLocation>
</comment>
<dbReference type="InterPro" id="IPR013766">
    <property type="entry name" value="Thioredoxin_domain"/>
</dbReference>
<feature type="chain" id="PRO_5047038567" evidence="9">
    <location>
        <begin position="25"/>
        <end position="715"/>
    </location>
</feature>
<organism evidence="11 12">
    <name type="scientific">Piscinibacter gummiphilus</name>
    <dbReference type="NCBI Taxonomy" id="946333"/>
    <lineage>
        <taxon>Bacteria</taxon>
        <taxon>Pseudomonadati</taxon>
        <taxon>Pseudomonadota</taxon>
        <taxon>Betaproteobacteria</taxon>
        <taxon>Burkholderiales</taxon>
        <taxon>Sphaerotilaceae</taxon>
        <taxon>Piscinibacter</taxon>
    </lineage>
</organism>
<dbReference type="PROSITE" id="PS51352">
    <property type="entry name" value="THIOREDOXIN_2"/>
    <property type="match status" value="1"/>
</dbReference>
<evidence type="ECO:0000256" key="8">
    <source>
        <dbReference type="SAM" id="Phobius"/>
    </source>
</evidence>
<dbReference type="InterPro" id="IPR035671">
    <property type="entry name" value="DsbD_gamma"/>
</dbReference>
<evidence type="ECO:0000313" key="11">
    <source>
        <dbReference type="EMBL" id="WOB10947.1"/>
    </source>
</evidence>
<sequence>MTHSFLHQAISAIVFGVCASVAQAQLLGNAGGSSVVTTERTRAELVAHAPEGLGPNKKVWLGLRLAHQPGWKSYWLNPGDAGLPTRLQWDLPRGMLADEISWPMPTKFLLGSLVNYGYAGTVLLPVPVRFSPEFSLDDHMSAGLQVRLKAQWLVCSDVCIPEEGEFGLRIAPNSSHVSDGAAFQASLGAQPRVVSGSSRIDIDGNSLVVRVGGLTASLVGQKLDLFPELPGVINASASWSQKWEGNVWTARVPLAVQRSDSPETVPIVLTSAEGGWRTEARVFGDWPAAIPTGGITAAPSHGEAERMRQPEATSLTIWLALLGAFIGGLVLNLMPCVLPVLAIKVLGFARHGTDAKGRRVDGLAYAAGVVLSFVALGSLVVGLRAAGEHVGWGFQLQSPSMIAALALLFTIIGLNFAGVVSFGRLMPASWLAYQARHPVVNAFLSGVLAVAVASPCTAPFMGAALGFAVTLPTLQATAIFAVLGLGMATPYLLAAWTPAAARLLPRPGAWMDTLQRLLAFPMLATVVWLLWVLGTQTGLDAVIATLSLLVATSLLGWATSLRGTARAVIGLLAMAVFAATSALALREIRAGSVGHPAASLVAGWEPWHAGKVDSILSQGKPVFVDFTASWCVTCQYNKKSTLSDPAVLASFRERNVVLLRADWTRRDASITAALASFGRTGVPLYVLYAPGKDPQVLSEVLTDTELMSALSGLSK</sequence>
<evidence type="ECO:0000256" key="2">
    <source>
        <dbReference type="ARBA" id="ARBA00022475"/>
    </source>
</evidence>
<evidence type="ECO:0000259" key="10">
    <source>
        <dbReference type="PROSITE" id="PS51352"/>
    </source>
</evidence>
<feature type="signal peptide" evidence="9">
    <location>
        <begin position="1"/>
        <end position="24"/>
    </location>
</feature>
<evidence type="ECO:0000256" key="1">
    <source>
        <dbReference type="ARBA" id="ARBA00004651"/>
    </source>
</evidence>
<proteinExistence type="predicted"/>
<keyword evidence="5 8" id="KW-1133">Transmembrane helix</keyword>
<accession>A0ABZ0D6P7</accession>
<feature type="transmembrane region" description="Helical" evidence="8">
    <location>
        <begin position="315"/>
        <end position="341"/>
    </location>
</feature>
<gene>
    <name evidence="11" type="ORF">RXV79_13035</name>
</gene>
<dbReference type="EMBL" id="CP136336">
    <property type="protein sequence ID" value="WOB10947.1"/>
    <property type="molecule type" value="Genomic_DNA"/>
</dbReference>
<evidence type="ECO:0000313" key="12">
    <source>
        <dbReference type="Proteomes" id="UP001303946"/>
    </source>
</evidence>
<protein>
    <submittedName>
        <fullName evidence="11">Thioredoxin family protein</fullName>
    </submittedName>
</protein>
<feature type="transmembrane region" description="Helical" evidence="8">
    <location>
        <begin position="517"/>
        <end position="535"/>
    </location>
</feature>
<evidence type="ECO:0000256" key="9">
    <source>
        <dbReference type="SAM" id="SignalP"/>
    </source>
</evidence>
<dbReference type="SUPFAM" id="SSF52833">
    <property type="entry name" value="Thioredoxin-like"/>
    <property type="match status" value="1"/>
</dbReference>
<feature type="transmembrane region" description="Helical" evidence="8">
    <location>
        <begin position="541"/>
        <end position="560"/>
    </location>
</feature>
<feature type="transmembrane region" description="Helical" evidence="8">
    <location>
        <begin position="474"/>
        <end position="496"/>
    </location>
</feature>
<keyword evidence="6 8" id="KW-0472">Membrane</keyword>
<dbReference type="Pfam" id="PF11412">
    <property type="entry name" value="DsbD_N"/>
    <property type="match status" value="1"/>
</dbReference>
<dbReference type="InterPro" id="IPR028250">
    <property type="entry name" value="DsbDN"/>
</dbReference>
<evidence type="ECO:0000256" key="3">
    <source>
        <dbReference type="ARBA" id="ARBA00022692"/>
    </source>
</evidence>
<keyword evidence="2" id="KW-1003">Cell membrane</keyword>
<keyword evidence="3 8" id="KW-0812">Transmembrane</keyword>
<evidence type="ECO:0000256" key="6">
    <source>
        <dbReference type="ARBA" id="ARBA00023136"/>
    </source>
</evidence>
<dbReference type="PANTHER" id="PTHR32234:SF3">
    <property type="entry name" value="SUPPRESSION OF COPPER SENSITIVITY PROTEIN"/>
    <property type="match status" value="1"/>
</dbReference>
<feature type="domain" description="Thioredoxin" evidence="10">
    <location>
        <begin position="591"/>
        <end position="715"/>
    </location>
</feature>
<keyword evidence="12" id="KW-1185">Reference proteome</keyword>
<dbReference type="PANTHER" id="PTHR32234">
    <property type="entry name" value="THIOL:DISULFIDE INTERCHANGE PROTEIN DSBD"/>
    <property type="match status" value="1"/>
</dbReference>
<keyword evidence="9" id="KW-0732">Signal</keyword>
<dbReference type="PROSITE" id="PS00194">
    <property type="entry name" value="THIOREDOXIN_1"/>
    <property type="match status" value="1"/>
</dbReference>
<feature type="transmembrane region" description="Helical" evidence="8">
    <location>
        <begin position="567"/>
        <end position="585"/>
    </location>
</feature>
<feature type="transmembrane region" description="Helical" evidence="8">
    <location>
        <begin position="401"/>
        <end position="422"/>
    </location>
</feature>
<dbReference type="InterPro" id="IPR017937">
    <property type="entry name" value="Thioredoxin_CS"/>
</dbReference>
<dbReference type="Proteomes" id="UP001303946">
    <property type="component" value="Chromosome"/>
</dbReference>
<dbReference type="Pfam" id="PF13899">
    <property type="entry name" value="Thioredoxin_7"/>
    <property type="match status" value="1"/>
</dbReference>
<dbReference type="InterPro" id="IPR036249">
    <property type="entry name" value="Thioredoxin-like_sf"/>
</dbReference>
<dbReference type="CDD" id="cd02953">
    <property type="entry name" value="DsbDgamma"/>
    <property type="match status" value="1"/>
</dbReference>
<feature type="transmembrane region" description="Helical" evidence="8">
    <location>
        <begin position="362"/>
        <end position="381"/>
    </location>
</feature>
<keyword evidence="7" id="KW-0676">Redox-active center</keyword>
<name>A0ABZ0D6P7_9BURK</name>
<dbReference type="Gene3D" id="3.40.30.10">
    <property type="entry name" value="Glutaredoxin"/>
    <property type="match status" value="1"/>
</dbReference>
<feature type="transmembrane region" description="Helical" evidence="8">
    <location>
        <begin position="443"/>
        <end position="468"/>
    </location>
</feature>
<keyword evidence="4" id="KW-0201">Cytochrome c-type biogenesis</keyword>
<evidence type="ECO:0000256" key="5">
    <source>
        <dbReference type="ARBA" id="ARBA00022989"/>
    </source>
</evidence>
<dbReference type="InterPro" id="IPR003834">
    <property type="entry name" value="Cyt_c_assmbl_TM_dom"/>
</dbReference>
<dbReference type="RefSeq" id="WP_316703916.1">
    <property type="nucleotide sequence ID" value="NZ_CP136336.1"/>
</dbReference>
<reference evidence="11 12" key="1">
    <citation type="submission" date="2023-10" db="EMBL/GenBank/DDBJ databases">
        <title>Bacteria for the degradation of biodegradable plastic PBAT(Polybutylene adipate terephthalate).</title>
        <authorList>
            <person name="Weon H.-Y."/>
            <person name="Yeon J."/>
        </authorList>
    </citation>
    <scope>NUCLEOTIDE SEQUENCE [LARGE SCALE GENOMIC DNA]</scope>
    <source>
        <strain evidence="11 12">SBD 7-3</strain>
    </source>
</reference>
<dbReference type="Pfam" id="PF02683">
    <property type="entry name" value="DsbD_TM"/>
    <property type="match status" value="1"/>
</dbReference>
<evidence type="ECO:0000256" key="4">
    <source>
        <dbReference type="ARBA" id="ARBA00022748"/>
    </source>
</evidence>